<evidence type="ECO:0000313" key="2">
    <source>
        <dbReference type="Proteomes" id="UP000276133"/>
    </source>
</evidence>
<accession>A0A3M7R5T9</accession>
<protein>
    <submittedName>
        <fullName evidence="1">Uncharacterized protein</fullName>
    </submittedName>
</protein>
<dbReference type="EMBL" id="REGN01004205">
    <property type="protein sequence ID" value="RNA18608.1"/>
    <property type="molecule type" value="Genomic_DNA"/>
</dbReference>
<keyword evidence="2" id="KW-1185">Reference proteome</keyword>
<evidence type="ECO:0000313" key="1">
    <source>
        <dbReference type="EMBL" id="RNA18608.1"/>
    </source>
</evidence>
<dbReference type="OrthoDB" id="1597724at2759"/>
<feature type="non-terminal residue" evidence="1">
    <location>
        <position position="211"/>
    </location>
</feature>
<sequence>MGSESQNADQIEIEFNRIILEELDVENVVIWLKNGKSLPLQLKPFLLDNLKRIMRFDSIINQLSKKTHSHANNDSNNELLLELITEKDLVICSLESIGYQSLPRLGYLLSKNDYPLPLLYEVYDDRNNCLKEKINFEIFKDLLSFTSKPLAIVSGTSSSIRKGKSSLIPFMFSGLNKKSVFGVRKNTPVQNSIDIICNEESNNNWIIADFN</sequence>
<proteinExistence type="predicted"/>
<comment type="caution">
    <text evidence="1">The sequence shown here is derived from an EMBL/GenBank/DDBJ whole genome shotgun (WGS) entry which is preliminary data.</text>
</comment>
<name>A0A3M7R5T9_BRAPC</name>
<organism evidence="1 2">
    <name type="scientific">Brachionus plicatilis</name>
    <name type="common">Marine rotifer</name>
    <name type="synonym">Brachionus muelleri</name>
    <dbReference type="NCBI Taxonomy" id="10195"/>
    <lineage>
        <taxon>Eukaryota</taxon>
        <taxon>Metazoa</taxon>
        <taxon>Spiralia</taxon>
        <taxon>Gnathifera</taxon>
        <taxon>Rotifera</taxon>
        <taxon>Eurotatoria</taxon>
        <taxon>Monogononta</taxon>
        <taxon>Pseudotrocha</taxon>
        <taxon>Ploima</taxon>
        <taxon>Brachionidae</taxon>
        <taxon>Brachionus</taxon>
    </lineage>
</organism>
<dbReference type="Proteomes" id="UP000276133">
    <property type="component" value="Unassembled WGS sequence"/>
</dbReference>
<dbReference type="AlphaFoldDB" id="A0A3M7R5T9"/>
<reference evidence="1 2" key="1">
    <citation type="journal article" date="2018" name="Sci. Rep.">
        <title>Genomic signatures of local adaptation to the degree of environmental predictability in rotifers.</title>
        <authorList>
            <person name="Franch-Gras L."/>
            <person name="Hahn C."/>
            <person name="Garcia-Roger E.M."/>
            <person name="Carmona M.J."/>
            <person name="Serra M."/>
            <person name="Gomez A."/>
        </authorList>
    </citation>
    <scope>NUCLEOTIDE SEQUENCE [LARGE SCALE GENOMIC DNA]</scope>
    <source>
        <strain evidence="1">HYR1</strain>
    </source>
</reference>
<gene>
    <name evidence="1" type="ORF">BpHYR1_042828</name>
</gene>